<comment type="function">
    <text evidence="5">Part of the twin-arginine translocation (Tat) system that transports large folded proteins containing a characteristic twin-arginine motif in their signal peptide across membranes.</text>
</comment>
<protein>
    <recommendedName>
        <fullName evidence="5">Sec-independent protein translocase protein TatC</fullName>
    </recommendedName>
</protein>
<evidence type="ECO:0000313" key="6">
    <source>
        <dbReference type="EMBL" id="RKQ30266.1"/>
    </source>
</evidence>
<comment type="similarity">
    <text evidence="5">Belongs to the TatC family.</text>
</comment>
<feature type="transmembrane region" description="Helical" evidence="5">
    <location>
        <begin position="63"/>
        <end position="90"/>
    </location>
</feature>
<dbReference type="GO" id="GO:0043953">
    <property type="term" value="P:protein transport by the Tat complex"/>
    <property type="evidence" value="ECO:0007669"/>
    <property type="project" value="UniProtKB-UniRule"/>
</dbReference>
<feature type="transmembrane region" description="Helical" evidence="5">
    <location>
        <begin position="102"/>
        <end position="129"/>
    </location>
</feature>
<feature type="transmembrane region" description="Helical" evidence="5">
    <location>
        <begin position="149"/>
        <end position="179"/>
    </location>
</feature>
<evidence type="ECO:0000256" key="1">
    <source>
        <dbReference type="ARBA" id="ARBA00004141"/>
    </source>
</evidence>
<feature type="transmembrane region" description="Helical" evidence="5">
    <location>
        <begin position="20"/>
        <end position="43"/>
    </location>
</feature>
<evidence type="ECO:0000256" key="5">
    <source>
        <dbReference type="HAMAP-Rule" id="MF_00902"/>
    </source>
</evidence>
<keyword evidence="5" id="KW-0653">Protein transport</keyword>
<dbReference type="GO" id="GO:0033281">
    <property type="term" value="C:TAT protein transport complex"/>
    <property type="evidence" value="ECO:0007669"/>
    <property type="project" value="UniProtKB-UniRule"/>
</dbReference>
<dbReference type="InterPro" id="IPR002033">
    <property type="entry name" value="TatC"/>
</dbReference>
<feature type="transmembrane region" description="Helical" evidence="5">
    <location>
        <begin position="214"/>
        <end position="233"/>
    </location>
</feature>
<keyword evidence="4 5" id="KW-0472">Membrane</keyword>
<dbReference type="EMBL" id="RBZP01000019">
    <property type="protein sequence ID" value="RKQ30266.1"/>
    <property type="molecule type" value="Genomic_DNA"/>
</dbReference>
<evidence type="ECO:0000256" key="3">
    <source>
        <dbReference type="ARBA" id="ARBA00022989"/>
    </source>
</evidence>
<proteinExistence type="inferred from homology"/>
<comment type="subcellular location">
    <subcellularLocation>
        <location evidence="5">Cell membrane</location>
        <topology evidence="5">Multi-pass membrane protein</topology>
    </subcellularLocation>
    <subcellularLocation>
        <location evidence="1">Membrane</location>
        <topology evidence="1">Multi-pass membrane protein</topology>
    </subcellularLocation>
</comment>
<dbReference type="GO" id="GO:0065002">
    <property type="term" value="P:intracellular protein transmembrane transport"/>
    <property type="evidence" value="ECO:0007669"/>
    <property type="project" value="TreeGrafter"/>
</dbReference>
<keyword evidence="2 5" id="KW-0812">Transmembrane</keyword>
<keyword evidence="5" id="KW-0811">Translocation</keyword>
<dbReference type="NCBIfam" id="TIGR00945">
    <property type="entry name" value="tatC"/>
    <property type="match status" value="1"/>
</dbReference>
<keyword evidence="3 5" id="KW-1133">Transmembrane helix</keyword>
<dbReference type="InterPro" id="IPR019820">
    <property type="entry name" value="Sec-indep_translocase_CS"/>
</dbReference>
<sequence length="240" mass="27404">MEQEMSLVEHLTELRKRLIVVAAFFMVTMIAGFIVAPPMLTLISEYTLPNTVTWNVFSFTDGFMIYIKCALLVSILFTLPVFLYEVWAFIKPGLTEQEAKGTIFYIPLSFFLFILGVSFSFLVLFPIVLEFMGSINQSIGVIETYGISQYFTFLFNIVFPVSIVFEMPVVVLFLSKLGIIDPRKLKKVRKYAYFILVVVGVSITPPDLVSDLLIIFPLFLLFEISILLSGWSIKRQRRGV</sequence>
<evidence type="ECO:0000256" key="4">
    <source>
        <dbReference type="ARBA" id="ARBA00023136"/>
    </source>
</evidence>
<dbReference type="Pfam" id="PF00902">
    <property type="entry name" value="TatC"/>
    <property type="match status" value="1"/>
</dbReference>
<gene>
    <name evidence="5 6" type="primary">tatC</name>
    <name evidence="6" type="ORF">D8M06_16375</name>
</gene>
<comment type="caution">
    <text evidence="6">The sequence shown here is derived from an EMBL/GenBank/DDBJ whole genome shotgun (WGS) entry which is preliminary data.</text>
</comment>
<comment type="subunit">
    <text evidence="5">Forms a complex with TatA.</text>
</comment>
<dbReference type="Proteomes" id="UP000269301">
    <property type="component" value="Unassembled WGS sequence"/>
</dbReference>
<dbReference type="HAMAP" id="MF_00902">
    <property type="entry name" value="TatC"/>
    <property type="match status" value="1"/>
</dbReference>
<feature type="transmembrane region" description="Helical" evidence="5">
    <location>
        <begin position="191"/>
        <end position="208"/>
    </location>
</feature>
<dbReference type="PROSITE" id="PS01218">
    <property type="entry name" value="TATC"/>
    <property type="match status" value="1"/>
</dbReference>
<accession>A0A494ZV29</accession>
<dbReference type="PRINTS" id="PR01840">
    <property type="entry name" value="TATCFAMILY"/>
</dbReference>
<dbReference type="RefSeq" id="WP_121205665.1">
    <property type="nucleotide sequence ID" value="NZ_RBZP01000019.1"/>
</dbReference>
<name>A0A494ZV29_9BACI</name>
<dbReference type="GO" id="GO:0009977">
    <property type="term" value="F:proton motive force dependent protein transmembrane transporter activity"/>
    <property type="evidence" value="ECO:0007669"/>
    <property type="project" value="TreeGrafter"/>
</dbReference>
<evidence type="ECO:0000313" key="7">
    <source>
        <dbReference type="Proteomes" id="UP000269301"/>
    </source>
</evidence>
<keyword evidence="5" id="KW-1003">Cell membrane</keyword>
<organism evidence="6 7">
    <name type="scientific">Oceanobacillus halophilus</name>
    <dbReference type="NCBI Taxonomy" id="930130"/>
    <lineage>
        <taxon>Bacteria</taxon>
        <taxon>Bacillati</taxon>
        <taxon>Bacillota</taxon>
        <taxon>Bacilli</taxon>
        <taxon>Bacillales</taxon>
        <taxon>Bacillaceae</taxon>
        <taxon>Oceanobacillus</taxon>
    </lineage>
</organism>
<keyword evidence="5" id="KW-0813">Transport</keyword>
<keyword evidence="7" id="KW-1185">Reference proteome</keyword>
<dbReference type="PANTHER" id="PTHR30371:SF0">
    <property type="entry name" value="SEC-INDEPENDENT PROTEIN TRANSLOCASE PROTEIN TATC, CHLOROPLASTIC-RELATED"/>
    <property type="match status" value="1"/>
</dbReference>
<reference evidence="6 7" key="1">
    <citation type="journal article" date="2016" name="Int. J. Syst. Evol. Microbiol.">
        <title>Oceanobacillus halophilus sp. nov., a novel moderately halophilic bacterium from a hypersaline lake.</title>
        <authorList>
            <person name="Amoozegar M.A."/>
            <person name="Bagheri M."/>
            <person name="Makhdoumi A."/>
            <person name="Nikou M.M."/>
            <person name="Fazeli S.A.S."/>
            <person name="Schumann P."/>
            <person name="Sproer C."/>
            <person name="Sanchez-Porro C."/>
            <person name="Ventosa A."/>
        </authorList>
    </citation>
    <scope>NUCLEOTIDE SEQUENCE [LARGE SCALE GENOMIC DNA]</scope>
    <source>
        <strain evidence="6 7">DSM 23996</strain>
    </source>
</reference>
<evidence type="ECO:0000256" key="2">
    <source>
        <dbReference type="ARBA" id="ARBA00022692"/>
    </source>
</evidence>
<dbReference type="AlphaFoldDB" id="A0A494ZV29"/>
<dbReference type="OrthoDB" id="9777044at2"/>
<dbReference type="PANTHER" id="PTHR30371">
    <property type="entry name" value="SEC-INDEPENDENT PROTEIN TRANSLOCASE PROTEIN TATC"/>
    <property type="match status" value="1"/>
</dbReference>